<dbReference type="AlphaFoldDB" id="A0A6D2JWH3"/>
<reference evidence="2" key="1">
    <citation type="submission" date="2020-01" db="EMBL/GenBank/DDBJ databases">
        <authorList>
            <person name="Mishra B."/>
        </authorList>
    </citation>
    <scope>NUCLEOTIDE SEQUENCE [LARGE SCALE GENOMIC DNA]</scope>
</reference>
<comment type="caution">
    <text evidence="2">The sequence shown here is derived from an EMBL/GenBank/DDBJ whole genome shotgun (WGS) entry which is preliminary data.</text>
</comment>
<gene>
    <name evidence="2" type="ORF">MERR_LOCUS31382</name>
</gene>
<feature type="region of interest" description="Disordered" evidence="1">
    <location>
        <begin position="18"/>
        <end position="62"/>
    </location>
</feature>
<protein>
    <submittedName>
        <fullName evidence="2">Uncharacterized protein</fullName>
    </submittedName>
</protein>
<accession>A0A6D2JWH3</accession>
<evidence type="ECO:0000256" key="1">
    <source>
        <dbReference type="SAM" id="MobiDB-lite"/>
    </source>
</evidence>
<dbReference type="Proteomes" id="UP000467841">
    <property type="component" value="Unassembled WGS sequence"/>
</dbReference>
<name>A0A6D2JWH3_9BRAS</name>
<feature type="non-terminal residue" evidence="2">
    <location>
        <position position="62"/>
    </location>
</feature>
<sequence length="62" mass="6950">MPAETLCTDVAAGYYKSDVKSEDGSSETSLRDDFRSPELFHREERGFGRGDELRANMKGGFE</sequence>
<evidence type="ECO:0000313" key="2">
    <source>
        <dbReference type="EMBL" id="CAA7044147.1"/>
    </source>
</evidence>
<evidence type="ECO:0000313" key="3">
    <source>
        <dbReference type="Proteomes" id="UP000467841"/>
    </source>
</evidence>
<dbReference type="OrthoDB" id="739241at2759"/>
<proteinExistence type="predicted"/>
<keyword evidence="3" id="KW-1185">Reference proteome</keyword>
<organism evidence="2 3">
    <name type="scientific">Microthlaspi erraticum</name>
    <dbReference type="NCBI Taxonomy" id="1685480"/>
    <lineage>
        <taxon>Eukaryota</taxon>
        <taxon>Viridiplantae</taxon>
        <taxon>Streptophyta</taxon>
        <taxon>Embryophyta</taxon>
        <taxon>Tracheophyta</taxon>
        <taxon>Spermatophyta</taxon>
        <taxon>Magnoliopsida</taxon>
        <taxon>eudicotyledons</taxon>
        <taxon>Gunneridae</taxon>
        <taxon>Pentapetalae</taxon>
        <taxon>rosids</taxon>
        <taxon>malvids</taxon>
        <taxon>Brassicales</taxon>
        <taxon>Brassicaceae</taxon>
        <taxon>Coluteocarpeae</taxon>
        <taxon>Microthlaspi</taxon>
    </lineage>
</organism>
<dbReference type="EMBL" id="CACVBM020001295">
    <property type="protein sequence ID" value="CAA7044147.1"/>
    <property type="molecule type" value="Genomic_DNA"/>
</dbReference>